<accession>A0A419W3I9</accession>
<dbReference type="AlphaFoldDB" id="A0A419W3I9"/>
<protein>
    <submittedName>
        <fullName evidence="1">Uncharacterized protein</fullName>
    </submittedName>
</protein>
<gene>
    <name evidence="1" type="ORF">BC643_0387</name>
</gene>
<sequence>MQICNYLYFKSLHVKEHITTQILHFAVSDHKTVQNQEEGTKIFQTPTQKRHIAKNSKTLNVRHLQESAIFHYFIQILKI</sequence>
<evidence type="ECO:0000313" key="1">
    <source>
        <dbReference type="EMBL" id="RKD90051.1"/>
    </source>
</evidence>
<reference evidence="1 2" key="1">
    <citation type="submission" date="2018-09" db="EMBL/GenBank/DDBJ databases">
        <title>Genomic Encyclopedia of Archaeal and Bacterial Type Strains, Phase II (KMG-II): from individual species to whole genera.</title>
        <authorList>
            <person name="Goeker M."/>
        </authorList>
    </citation>
    <scope>NUCLEOTIDE SEQUENCE [LARGE SCALE GENOMIC DNA]</scope>
    <source>
        <strain evidence="1 2">DSM 27148</strain>
    </source>
</reference>
<organism evidence="1 2">
    <name type="scientific">Mangrovibacterium diazotrophicum</name>
    <dbReference type="NCBI Taxonomy" id="1261403"/>
    <lineage>
        <taxon>Bacteria</taxon>
        <taxon>Pseudomonadati</taxon>
        <taxon>Bacteroidota</taxon>
        <taxon>Bacteroidia</taxon>
        <taxon>Marinilabiliales</taxon>
        <taxon>Prolixibacteraceae</taxon>
        <taxon>Mangrovibacterium</taxon>
    </lineage>
</organism>
<name>A0A419W3I9_9BACT</name>
<dbReference type="Proteomes" id="UP000283387">
    <property type="component" value="Unassembled WGS sequence"/>
</dbReference>
<proteinExistence type="predicted"/>
<dbReference type="EMBL" id="RAPN01000001">
    <property type="protein sequence ID" value="RKD90051.1"/>
    <property type="molecule type" value="Genomic_DNA"/>
</dbReference>
<keyword evidence="2" id="KW-1185">Reference proteome</keyword>
<evidence type="ECO:0000313" key="2">
    <source>
        <dbReference type="Proteomes" id="UP000283387"/>
    </source>
</evidence>
<comment type="caution">
    <text evidence="1">The sequence shown here is derived from an EMBL/GenBank/DDBJ whole genome shotgun (WGS) entry which is preliminary data.</text>
</comment>